<evidence type="ECO:0000313" key="2">
    <source>
        <dbReference type="EMBL" id="KEQ30501.1"/>
    </source>
</evidence>
<sequence>MQHIQDKEFDQRLRDQFENSEIELPASSWSDLEHVLHLQKKRGALYRRRWLVAASVLLLSSLGAYMSYYASHQVISKERLALNTSTRQERSTVVENKEKVITERVDSNNPDLPVRGRISLAPTVEVGKAESEKSDIEAQPVIPMKEEIMLSSLQPSSDIARHVDNKTLYKPDKLAFLQASNEISLETDSGVEDADQQRGIRNVGDLVNYVVDKVDKRAEKILKFKTDDDNSSLIAINIGMLKLNQKKQK</sequence>
<dbReference type="RefSeq" id="WP_037439671.1">
    <property type="nucleotide sequence ID" value="NZ_JNFF01000035.1"/>
</dbReference>
<dbReference type="OrthoDB" id="790344at2"/>
<reference evidence="2 3" key="1">
    <citation type="journal article" date="1992" name="Int. J. Syst. Bacteriol.">
        <title>Sphingobacterium antarcticus sp. nov. a Psychrotrophic Bacterium from the Soils of Schirmacher Oasis, Antarctica.</title>
        <authorList>
            <person name="Shivaji S."/>
            <person name="Ray M.K."/>
            <person name="Rao N.S."/>
            <person name="Saiserr L."/>
            <person name="Jagannadham M.V."/>
            <person name="Kumar G.S."/>
            <person name="Reddy G."/>
            <person name="Bhargava P.M."/>
        </authorList>
    </citation>
    <scope>NUCLEOTIDE SEQUENCE [LARGE SCALE GENOMIC DNA]</scope>
    <source>
        <strain evidence="2 3">4BY</strain>
    </source>
</reference>
<organism evidence="2 3">
    <name type="scientific">Pedobacter antarcticus 4BY</name>
    <dbReference type="NCBI Taxonomy" id="1358423"/>
    <lineage>
        <taxon>Bacteria</taxon>
        <taxon>Pseudomonadati</taxon>
        <taxon>Bacteroidota</taxon>
        <taxon>Sphingobacteriia</taxon>
        <taxon>Sphingobacteriales</taxon>
        <taxon>Sphingobacteriaceae</taxon>
        <taxon>Pedobacter</taxon>
    </lineage>
</organism>
<dbReference type="AlphaFoldDB" id="A0A081PIH8"/>
<feature type="transmembrane region" description="Helical" evidence="1">
    <location>
        <begin position="50"/>
        <end position="70"/>
    </location>
</feature>
<accession>A0A081PIH8</accession>
<evidence type="ECO:0000313" key="3">
    <source>
        <dbReference type="Proteomes" id="UP000028007"/>
    </source>
</evidence>
<comment type="caution">
    <text evidence="2">The sequence shown here is derived from an EMBL/GenBank/DDBJ whole genome shotgun (WGS) entry which is preliminary data.</text>
</comment>
<keyword evidence="3" id="KW-1185">Reference proteome</keyword>
<proteinExistence type="predicted"/>
<protein>
    <submittedName>
        <fullName evidence="2">Uncharacterized protein</fullName>
    </submittedName>
</protein>
<evidence type="ECO:0000256" key="1">
    <source>
        <dbReference type="SAM" id="Phobius"/>
    </source>
</evidence>
<dbReference type="EMBL" id="JNFF01000035">
    <property type="protein sequence ID" value="KEQ30501.1"/>
    <property type="molecule type" value="Genomic_DNA"/>
</dbReference>
<keyword evidence="1" id="KW-0472">Membrane</keyword>
<name>A0A081PIH8_9SPHI</name>
<keyword evidence="1" id="KW-0812">Transmembrane</keyword>
<gene>
    <name evidence="2" type="ORF">N180_09385</name>
</gene>
<dbReference type="Proteomes" id="UP000028007">
    <property type="component" value="Unassembled WGS sequence"/>
</dbReference>
<keyword evidence="1" id="KW-1133">Transmembrane helix</keyword>
<dbReference type="eggNOG" id="ENOG5033A0P">
    <property type="taxonomic scope" value="Bacteria"/>
</dbReference>